<dbReference type="PANTHER" id="PTHR33514">
    <property type="entry name" value="PROTEIN ABCI12, CHLOROPLASTIC"/>
    <property type="match status" value="1"/>
</dbReference>
<evidence type="ECO:0000256" key="2">
    <source>
        <dbReference type="ARBA" id="ARBA00022692"/>
    </source>
</evidence>
<evidence type="ECO:0000313" key="6">
    <source>
        <dbReference type="EMBL" id="SMG44460.1"/>
    </source>
</evidence>
<feature type="transmembrane region" description="Helical" evidence="5">
    <location>
        <begin position="73"/>
        <end position="95"/>
    </location>
</feature>
<protein>
    <submittedName>
        <fullName evidence="6">Energy-coupling factor transport system permease protein</fullName>
    </submittedName>
</protein>
<reference evidence="6 7" key="1">
    <citation type="submission" date="2017-04" db="EMBL/GenBank/DDBJ databases">
        <authorList>
            <person name="Afonso C.L."/>
            <person name="Miller P.J."/>
            <person name="Scott M.A."/>
            <person name="Spackman E."/>
            <person name="Goraichik I."/>
            <person name="Dimitrov K.M."/>
            <person name="Suarez D.L."/>
            <person name="Swayne D.E."/>
        </authorList>
    </citation>
    <scope>NUCLEOTIDE SEQUENCE [LARGE SCALE GENOMIC DNA]</scope>
    <source>
        <strain evidence="6 7">11</strain>
    </source>
</reference>
<accession>A0A1X7KS85</accession>
<comment type="subcellular location">
    <subcellularLocation>
        <location evidence="1">Membrane</location>
        <topology evidence="1">Multi-pass membrane protein</topology>
    </subcellularLocation>
</comment>
<feature type="transmembrane region" description="Helical" evidence="5">
    <location>
        <begin position="26"/>
        <end position="53"/>
    </location>
</feature>
<dbReference type="OrthoDB" id="8075495at2"/>
<keyword evidence="4 5" id="KW-0472">Membrane</keyword>
<dbReference type="PANTHER" id="PTHR33514:SF13">
    <property type="entry name" value="PROTEIN ABCI12, CHLOROPLASTIC"/>
    <property type="match status" value="1"/>
</dbReference>
<dbReference type="GO" id="GO:0005886">
    <property type="term" value="C:plasma membrane"/>
    <property type="evidence" value="ECO:0007669"/>
    <property type="project" value="TreeGrafter"/>
</dbReference>
<evidence type="ECO:0000313" key="7">
    <source>
        <dbReference type="Proteomes" id="UP000193834"/>
    </source>
</evidence>
<dbReference type="InterPro" id="IPR003339">
    <property type="entry name" value="ABC/ECF_trnsptr_transmembrane"/>
</dbReference>
<keyword evidence="7" id="KW-1185">Reference proteome</keyword>
<feature type="transmembrane region" description="Helical" evidence="5">
    <location>
        <begin position="147"/>
        <end position="168"/>
    </location>
</feature>
<dbReference type="RefSeq" id="WP_085494834.1">
    <property type="nucleotide sequence ID" value="NZ_FXAZ01000003.1"/>
</dbReference>
<evidence type="ECO:0000256" key="3">
    <source>
        <dbReference type="ARBA" id="ARBA00022989"/>
    </source>
</evidence>
<feature type="transmembrane region" description="Helical" evidence="5">
    <location>
        <begin position="244"/>
        <end position="262"/>
    </location>
</feature>
<dbReference type="AlphaFoldDB" id="A0A1X7KS85"/>
<dbReference type="STRING" id="1852522.SAMN06295960_2661"/>
<organism evidence="6 7">
    <name type="scientific">Paenibacillus aquistagni</name>
    <dbReference type="NCBI Taxonomy" id="1852522"/>
    <lineage>
        <taxon>Bacteria</taxon>
        <taxon>Bacillati</taxon>
        <taxon>Bacillota</taxon>
        <taxon>Bacilli</taxon>
        <taxon>Bacillales</taxon>
        <taxon>Paenibacillaceae</taxon>
        <taxon>Paenibacillus</taxon>
    </lineage>
</organism>
<dbReference type="CDD" id="cd16914">
    <property type="entry name" value="EcfT"/>
    <property type="match status" value="1"/>
</dbReference>
<proteinExistence type="predicted"/>
<keyword evidence="3 5" id="KW-1133">Transmembrane helix</keyword>
<dbReference type="Pfam" id="PF02361">
    <property type="entry name" value="CbiQ"/>
    <property type="match status" value="1"/>
</dbReference>
<evidence type="ECO:0000256" key="5">
    <source>
        <dbReference type="SAM" id="Phobius"/>
    </source>
</evidence>
<evidence type="ECO:0000256" key="1">
    <source>
        <dbReference type="ARBA" id="ARBA00004141"/>
    </source>
</evidence>
<name>A0A1X7KS85_9BACL</name>
<dbReference type="Proteomes" id="UP000193834">
    <property type="component" value="Unassembled WGS sequence"/>
</dbReference>
<sequence length="263" mass="29653">MQTRMIMGRYVEGDSWIHRLDPRAKLGAMVLFLVAVILASRGLELSILTAFAVVVLLSSRIPFTRYIRAAKPLWPLMAFMFIFYTLFEHGGDIWLQWGSFRITSEGVLLGLFAAWRMFLLISFTSILTFTTTPIALNLGLESALKPLSIVGVSAQSWTMMITISLRFIPTIFQEAEKLLKAQASRGADYQDLKLMDKAKMVLTLMVPVTVGAFRRAEELVMAMEARGYVLDAPRTSLRTLTWRAADTLFLLLFVIMLSVMIVL</sequence>
<feature type="transmembrane region" description="Helical" evidence="5">
    <location>
        <begin position="107"/>
        <end position="127"/>
    </location>
</feature>
<gene>
    <name evidence="6" type="ORF">SAMN06295960_2661</name>
</gene>
<keyword evidence="2 5" id="KW-0812">Transmembrane</keyword>
<dbReference type="EMBL" id="FXAZ01000003">
    <property type="protein sequence ID" value="SMG44460.1"/>
    <property type="molecule type" value="Genomic_DNA"/>
</dbReference>
<evidence type="ECO:0000256" key="4">
    <source>
        <dbReference type="ARBA" id="ARBA00023136"/>
    </source>
</evidence>